<reference evidence="2 3" key="1">
    <citation type="submission" date="2017-05" db="EMBL/GenBank/DDBJ databases">
        <title>Streptomyces alboflavus Genome sequencing and assembly.</title>
        <authorList>
            <person name="Wang Y."/>
            <person name="Du B."/>
            <person name="Ding Y."/>
            <person name="Liu H."/>
            <person name="Hou Q."/>
            <person name="Liu K."/>
            <person name="Wang C."/>
            <person name="Yao L."/>
        </authorList>
    </citation>
    <scope>NUCLEOTIDE SEQUENCE [LARGE SCALE GENOMIC DNA]</scope>
    <source>
        <strain evidence="2 3">MDJK44</strain>
    </source>
</reference>
<dbReference type="KEGG" id="salf:SMD44_08536"/>
<protein>
    <submittedName>
        <fullName evidence="2">Uncharacterized protein</fullName>
    </submittedName>
</protein>
<proteinExistence type="predicted"/>
<dbReference type="RefSeq" id="WP_237307712.1">
    <property type="nucleotide sequence ID" value="NZ_CP021748.1"/>
</dbReference>
<accession>A0A1Z1WRM5</accession>
<gene>
    <name evidence="2" type="ORF">SMD44_08536</name>
</gene>
<evidence type="ECO:0000256" key="1">
    <source>
        <dbReference type="SAM" id="MobiDB-lite"/>
    </source>
</evidence>
<dbReference type="Proteomes" id="UP000195880">
    <property type="component" value="Chromosome"/>
</dbReference>
<evidence type="ECO:0000313" key="2">
    <source>
        <dbReference type="EMBL" id="ARX89049.1"/>
    </source>
</evidence>
<evidence type="ECO:0000313" key="3">
    <source>
        <dbReference type="Proteomes" id="UP000195880"/>
    </source>
</evidence>
<dbReference type="AlphaFoldDB" id="A0A1Z1WRM5"/>
<dbReference type="EMBL" id="CP021748">
    <property type="protein sequence ID" value="ARX89049.1"/>
    <property type="molecule type" value="Genomic_DNA"/>
</dbReference>
<name>A0A1Z1WRM5_9ACTN</name>
<keyword evidence="3" id="KW-1185">Reference proteome</keyword>
<sequence>MDFFGSAGFDGEADVDFFAFGVADGGSLDGVGSPVSVSMAAAAAVFSGVSEPSEPHCMTAVSVAIAAMPARGDGLPTAPRGAPLAQLGTGTRGAGRGRGYRGDVVGEVRVGAVRRGVRPARSGAGAYAYGSGWWG</sequence>
<organism evidence="2 3">
    <name type="scientific">Streptomyces alboflavus</name>
    <dbReference type="NCBI Taxonomy" id="67267"/>
    <lineage>
        <taxon>Bacteria</taxon>
        <taxon>Bacillati</taxon>
        <taxon>Actinomycetota</taxon>
        <taxon>Actinomycetes</taxon>
        <taxon>Kitasatosporales</taxon>
        <taxon>Streptomycetaceae</taxon>
        <taxon>Streptomyces</taxon>
    </lineage>
</organism>
<feature type="region of interest" description="Disordered" evidence="1">
    <location>
        <begin position="77"/>
        <end position="98"/>
    </location>
</feature>